<evidence type="ECO:0000259" key="2">
    <source>
        <dbReference type="Pfam" id="PF13579"/>
    </source>
</evidence>
<evidence type="ECO:0000313" key="3">
    <source>
        <dbReference type="EMBL" id="MBC3446987.1"/>
    </source>
</evidence>
<feature type="domain" description="Glycosyltransferase subfamily 4-like N-terminal" evidence="2">
    <location>
        <begin position="27"/>
        <end position="196"/>
    </location>
</feature>
<dbReference type="Pfam" id="PF13692">
    <property type="entry name" value="Glyco_trans_1_4"/>
    <property type="match status" value="1"/>
</dbReference>
<dbReference type="SUPFAM" id="SSF53756">
    <property type="entry name" value="UDP-Glycosyltransferase/glycogen phosphorylase"/>
    <property type="match status" value="1"/>
</dbReference>
<dbReference type="GO" id="GO:0016757">
    <property type="term" value="F:glycosyltransferase activity"/>
    <property type="evidence" value="ECO:0007669"/>
    <property type="project" value="UniProtKB-ARBA"/>
</dbReference>
<dbReference type="PANTHER" id="PTHR12526:SF622">
    <property type="entry name" value="GLYCOSYLTRANSFERASE (GROUP I)"/>
    <property type="match status" value="1"/>
</dbReference>
<reference evidence="3" key="2">
    <citation type="submission" date="2020-07" db="EMBL/GenBank/DDBJ databases">
        <authorList>
            <person name="Lood C."/>
            <person name="Girard L."/>
        </authorList>
    </citation>
    <scope>NUCLEOTIDE SEQUENCE</scope>
    <source>
        <strain evidence="3">BW13M1</strain>
    </source>
</reference>
<gene>
    <name evidence="3" type="ORF">HU751_14490</name>
</gene>
<dbReference type="Pfam" id="PF13579">
    <property type="entry name" value="Glyco_trans_4_4"/>
    <property type="match status" value="1"/>
</dbReference>
<feature type="transmembrane region" description="Helical" evidence="1">
    <location>
        <begin position="108"/>
        <end position="127"/>
    </location>
</feature>
<evidence type="ECO:0000256" key="1">
    <source>
        <dbReference type="SAM" id="Phobius"/>
    </source>
</evidence>
<dbReference type="InterPro" id="IPR028098">
    <property type="entry name" value="Glyco_trans_4-like_N"/>
</dbReference>
<comment type="caution">
    <text evidence="3">The sequence shown here is derived from an EMBL/GenBank/DDBJ whole genome shotgun (WGS) entry which is preliminary data.</text>
</comment>
<dbReference type="PANTHER" id="PTHR12526">
    <property type="entry name" value="GLYCOSYLTRANSFERASE"/>
    <property type="match status" value="1"/>
</dbReference>
<protein>
    <submittedName>
        <fullName evidence="3">Glycosyltransferase family 4 protein</fullName>
    </submittedName>
</protein>
<keyword evidence="1" id="KW-1133">Transmembrane helix</keyword>
<name>A0A923G918_9PSED</name>
<reference evidence="3" key="1">
    <citation type="journal article" date="2020" name="Microorganisms">
        <title>Reliable Identification of Environmental Pseudomonas Isolates Using the rpoD Gene.</title>
        <authorList>
            <consortium name="The Broad Institute Genome Sequencing Platform"/>
            <person name="Girard L."/>
            <person name="Lood C."/>
            <person name="Rokni-Zadeh H."/>
            <person name="van Noort V."/>
            <person name="Lavigne R."/>
            <person name="De Mot R."/>
        </authorList>
    </citation>
    <scope>NUCLEOTIDE SEQUENCE</scope>
    <source>
        <strain evidence="3">BW13M1</strain>
    </source>
</reference>
<dbReference type="CDD" id="cd03794">
    <property type="entry name" value="GT4_WbuB-like"/>
    <property type="match status" value="1"/>
</dbReference>
<organism evidence="3">
    <name type="scientific">Pseudomonas peradeniyensis</name>
    <dbReference type="NCBI Taxonomy" id="2745488"/>
    <lineage>
        <taxon>Bacteria</taxon>
        <taxon>Pseudomonadati</taxon>
        <taxon>Pseudomonadota</taxon>
        <taxon>Gammaproteobacteria</taxon>
        <taxon>Pseudomonadales</taxon>
        <taxon>Pseudomonadaceae</taxon>
        <taxon>Pseudomonas</taxon>
    </lineage>
</organism>
<sequence>MNKTIWYVTKYFSPKTATSPGGRGWFLVDEMSRAGHQVVVISSDSNNLVDLPVLQDRVTVEDTDGVKIVWLKTMKYSVAKSLRRILSWFHFEWNLFWLDKRALPRPDVVIISSLSLLTIVNGLLMRLKYRCRLVFEVRDIWPLTIVEEGGFSNGNLFVRGLSWLERLAYRKSDAIVGTMPNLAAHVRAELGHERPVYCVPMGVSQEHLNDVAEVPADYAERYLASDKFKVVHAGTIGITNALDVFFETARAMREHTDVEFVIVGDGALRESYQKQYGDLPNLVFAPKVPRNMVQSVLSEGDLLYFSVHDSKVWDYGQSLNKVIDYMLAAKPVVASYNGYPSMINEADCGVFVPANDVGAVVSAIVEMKSKSAQERAQMGMRGREWLLQNRNYSTLADNYLSILFQGDVK</sequence>
<dbReference type="AlphaFoldDB" id="A0A923G918"/>
<accession>A0A923G918</accession>
<keyword evidence="1" id="KW-0812">Transmembrane</keyword>
<dbReference type="RefSeq" id="WP_186733731.1">
    <property type="nucleotide sequence ID" value="NZ_JABWRJ020000001.1"/>
</dbReference>
<keyword evidence="1" id="KW-0472">Membrane</keyword>
<dbReference type="EMBL" id="JABWRJ010000017">
    <property type="protein sequence ID" value="MBC3446987.1"/>
    <property type="molecule type" value="Genomic_DNA"/>
</dbReference>
<dbReference type="Gene3D" id="3.40.50.2000">
    <property type="entry name" value="Glycogen Phosphorylase B"/>
    <property type="match status" value="2"/>
</dbReference>
<proteinExistence type="predicted"/>